<feature type="region of interest" description="Disordered" evidence="6">
    <location>
        <begin position="1664"/>
        <end position="1687"/>
    </location>
</feature>
<feature type="region of interest" description="Disordered" evidence="6">
    <location>
        <begin position="1711"/>
        <end position="1733"/>
    </location>
</feature>
<dbReference type="Ensembl" id="ENSONIT00000044227.1">
    <property type="protein sequence ID" value="ENSONIP00000075637.1"/>
    <property type="gene ID" value="ENSONIG00000011941.2"/>
</dbReference>
<feature type="domain" description="Myb-like" evidence="7">
    <location>
        <begin position="530"/>
        <end position="581"/>
    </location>
</feature>
<feature type="coiled-coil region" evidence="5">
    <location>
        <begin position="59"/>
        <end position="86"/>
    </location>
</feature>
<dbReference type="GO" id="GO:0042796">
    <property type="term" value="P:snRNA transcription by RNA polymerase III"/>
    <property type="evidence" value="ECO:0007669"/>
    <property type="project" value="TreeGrafter"/>
</dbReference>
<feature type="domain" description="HTH myb-type" evidence="9">
    <location>
        <begin position="478"/>
        <end position="533"/>
    </location>
</feature>
<organism evidence="10 11">
    <name type="scientific">Oreochromis niloticus</name>
    <name type="common">Nile tilapia</name>
    <name type="synonym">Tilapia nilotica</name>
    <dbReference type="NCBI Taxonomy" id="8128"/>
    <lineage>
        <taxon>Eukaryota</taxon>
        <taxon>Metazoa</taxon>
        <taxon>Chordata</taxon>
        <taxon>Craniata</taxon>
        <taxon>Vertebrata</taxon>
        <taxon>Euteleostomi</taxon>
        <taxon>Actinopterygii</taxon>
        <taxon>Neopterygii</taxon>
        <taxon>Teleostei</taxon>
        <taxon>Neoteleostei</taxon>
        <taxon>Acanthomorphata</taxon>
        <taxon>Ovalentaria</taxon>
        <taxon>Cichlomorphae</taxon>
        <taxon>Cichliformes</taxon>
        <taxon>Cichlidae</taxon>
        <taxon>African cichlids</taxon>
        <taxon>Pseudocrenilabrinae</taxon>
        <taxon>Oreochromini</taxon>
        <taxon>Oreochromis</taxon>
    </lineage>
</organism>
<dbReference type="PANTHER" id="PTHR46621:SF1">
    <property type="entry name" value="SNRNA-ACTIVATING PROTEIN COMPLEX SUBUNIT 4"/>
    <property type="match status" value="1"/>
</dbReference>
<evidence type="ECO:0000256" key="6">
    <source>
        <dbReference type="SAM" id="MobiDB-lite"/>
    </source>
</evidence>
<feature type="region of interest" description="Disordered" evidence="6">
    <location>
        <begin position="1190"/>
        <end position="1333"/>
    </location>
</feature>
<dbReference type="PROSITE" id="PS51294">
    <property type="entry name" value="HTH_MYB"/>
    <property type="match status" value="3"/>
</dbReference>
<feature type="domain" description="HTH myb-type" evidence="9">
    <location>
        <begin position="534"/>
        <end position="585"/>
    </location>
</feature>
<dbReference type="CDD" id="cd00167">
    <property type="entry name" value="SANT"/>
    <property type="match status" value="3"/>
</dbReference>
<feature type="domain" description="Myb-like" evidence="7">
    <location>
        <begin position="478"/>
        <end position="529"/>
    </location>
</feature>
<reference evidence="10" key="2">
    <citation type="submission" date="2025-08" db="UniProtKB">
        <authorList>
            <consortium name="Ensembl"/>
        </authorList>
    </citation>
    <scope>IDENTIFICATION</scope>
</reference>
<keyword evidence="4" id="KW-0539">Nucleus</keyword>
<dbReference type="SUPFAM" id="SSF46689">
    <property type="entry name" value="Homeodomain-like"/>
    <property type="match status" value="3"/>
</dbReference>
<evidence type="ECO:0000256" key="4">
    <source>
        <dbReference type="ARBA" id="ARBA00023242"/>
    </source>
</evidence>
<dbReference type="InParanoid" id="A0A669EXK4"/>
<reference evidence="10" key="3">
    <citation type="submission" date="2025-09" db="UniProtKB">
        <authorList>
            <consortium name="Ensembl"/>
        </authorList>
    </citation>
    <scope>IDENTIFICATION</scope>
</reference>
<accession>A0A669EXK4</accession>
<feature type="compositionally biased region" description="Polar residues" evidence="6">
    <location>
        <begin position="1209"/>
        <end position="1221"/>
    </location>
</feature>
<keyword evidence="3" id="KW-0804">Transcription</keyword>
<feature type="compositionally biased region" description="Basic and acidic residues" evidence="6">
    <location>
        <begin position="190"/>
        <end position="205"/>
    </location>
</feature>
<feature type="region of interest" description="Disordered" evidence="6">
    <location>
        <begin position="585"/>
        <end position="613"/>
    </location>
</feature>
<feature type="domain" description="Myb-like" evidence="7">
    <location>
        <begin position="370"/>
        <end position="422"/>
    </location>
</feature>
<evidence type="ECO:0000256" key="1">
    <source>
        <dbReference type="ARBA" id="ARBA00023015"/>
    </source>
</evidence>
<evidence type="ECO:0000313" key="10">
    <source>
        <dbReference type="Ensembl" id="ENSONIP00000075637.1"/>
    </source>
</evidence>
<dbReference type="SMART" id="SM00717">
    <property type="entry name" value="SANT"/>
    <property type="match status" value="5"/>
</dbReference>
<keyword evidence="5" id="KW-0175">Coiled coil</keyword>
<feature type="compositionally biased region" description="Basic residues" evidence="6">
    <location>
        <begin position="1295"/>
        <end position="1311"/>
    </location>
</feature>
<evidence type="ECO:0000259" key="8">
    <source>
        <dbReference type="PROSITE" id="PS51293"/>
    </source>
</evidence>
<gene>
    <name evidence="10" type="primary">snapc4</name>
</gene>
<evidence type="ECO:0000259" key="7">
    <source>
        <dbReference type="PROSITE" id="PS50090"/>
    </source>
</evidence>
<dbReference type="InterPro" id="IPR017930">
    <property type="entry name" value="Myb_dom"/>
</dbReference>
<evidence type="ECO:0000259" key="9">
    <source>
        <dbReference type="PROSITE" id="PS51294"/>
    </source>
</evidence>
<feature type="compositionally biased region" description="Basic residues" evidence="6">
    <location>
        <begin position="1274"/>
        <end position="1283"/>
    </location>
</feature>
<keyword evidence="1" id="KW-0805">Transcription regulation</keyword>
<dbReference type="GO" id="GO:0019185">
    <property type="term" value="C:snRNA-activating protein complex"/>
    <property type="evidence" value="ECO:0007669"/>
    <property type="project" value="TreeGrafter"/>
</dbReference>
<dbReference type="OMA" id="MAFHQTK"/>
<dbReference type="PROSITE" id="PS50090">
    <property type="entry name" value="MYB_LIKE"/>
    <property type="match status" value="4"/>
</dbReference>
<proteinExistence type="predicted"/>
<feature type="compositionally biased region" description="Acidic residues" evidence="6">
    <location>
        <begin position="1671"/>
        <end position="1687"/>
    </location>
</feature>
<dbReference type="Pfam" id="PF00249">
    <property type="entry name" value="Myb_DNA-binding"/>
    <property type="match status" value="3"/>
</dbReference>
<evidence type="ECO:0000256" key="3">
    <source>
        <dbReference type="ARBA" id="ARBA00023163"/>
    </source>
</evidence>
<reference evidence="11" key="1">
    <citation type="submission" date="2012-01" db="EMBL/GenBank/DDBJ databases">
        <title>The Genome Sequence of Oreochromis niloticus (Nile Tilapia).</title>
        <authorList>
            <consortium name="Broad Institute Genome Assembly Team"/>
            <consortium name="Broad Institute Sequencing Platform"/>
            <person name="Di Palma F."/>
            <person name="Johnson J."/>
            <person name="Lander E.S."/>
            <person name="Lindblad-Toh K."/>
        </authorList>
    </citation>
    <scope>NUCLEOTIDE SEQUENCE [LARGE SCALE GENOMIC DNA]</scope>
</reference>
<protein>
    <recommendedName>
        <fullName evidence="12">Small nuclear RNA activating complex, polypeptide 4</fullName>
    </recommendedName>
</protein>
<feature type="compositionally biased region" description="Pro residues" evidence="6">
    <location>
        <begin position="1570"/>
        <end position="1579"/>
    </location>
</feature>
<feature type="region of interest" description="Disordered" evidence="6">
    <location>
        <begin position="1543"/>
        <end position="1618"/>
    </location>
</feature>
<dbReference type="GeneTree" id="ENSGT00940000160404"/>
<sequence>MCVCVLFSIEVIALTTSQSKERLIHKYFGLNQITRLNAHRDVCRDRIMQRSLCLSADMSASLSGKRDKIQREVEELERSLSVTNAELELLSSGTDDDSDRENVDTPAGQSAAGLLAEREKIQKEIQNLEEVLGPHSPIIVSDDCSSSEESDLGLSPSVDSCLQMNLVYQQVVQETLDQLEKLLTQNQKEQKELETQLSGRIKEPSKQQPTNSSYQQPMKMYLGRFLKPYFKDKLTGLGPPANQETKEKTSRIAGYLDDKKLKIKRWESWQKTLLIHAVSRESLRRLIQPKLSKVDYLSQKLLSVEEADRQLIREQIDTLEREINLLRQKKEEELIGDRFEEYDWQKISNIDFEETRDAGDIRCFWQNFLHPSINKTRWSQEEVQQLKEISRKHEERHWEIIAQELGTGRTAFMCLQMFQRFVSGSLKRGSWTPAEDDLLRELVDKMRIRNFIPYTQMSYFMEGRDPAQLIYRWNQVLDPSLKRGPWTKQEDKLLLQAVARHGEKNWWKIRLEVPGRTDGGCRDRYYDCLKAGTKRGPFDRKERELLLELVEKHGVGHWAKIASEIPNRIDAQCMRTWRQMSKAADEKLGCARKPQRKRGGDEEKKKKAAKTNNNIRRRLKAIKEEVISEEEEEEEMAIEYMDSDDEKKKKMKKTEVPEVEKLVEVQEEQKEEELEEEYTFPPMQEWIPVERAQPFTFLNFRPVVLASSNESHNDNLMRSTILGKSGRSVIIGPHPREVRWEERHDSGAMMMVSPDQLRAHLHNQARRFYSRSKCKTKTSQTSRPLFMKGMTGQGVDLMLQAAVTPWIGNLLIPASTKRTAADVLRERVEKKELSSTSVFTLFLRVMNVDVMGCKEMIERRQSGVTLMTPPSNPPPGKFKNPNTVAGILQRMHLGMQERSEADRWCRQTPPSQLHPSIVTQVPPNMRPQVAPLSCHQPVSIPHSDSQLNAAFSPAQHTSRHAGVTISPFAFPAACQRQTTTPVFVVSTLQNVSSTCNQQAVPLTSLPPFLNQPVSISPSQTAVLSPPACSRQLCLSPSNLNLPRGKKQTENHESQNGVVHASVEGEVSMSEDRKKTSNLSQKARAPRQVTKAQAKVKKTAKTAPLKMASAPIQLLPQNVHSSQTTPPTAHPVDVIPSSLVTSLHLTPNDSSTSGNLSFPSCQSATPSHSDGAMSSTPNFSLVPLPSSVTSQHAVSSTSCPNSNDHDYTFLTPSPTEHGSDLSQPCPVPKQPDSNVPNGQARGKKRPRQAAEKQEVMRNKDDQCVGRTSTGVDGKRIRKLTHKAKALQEDAQAKAEAKKKKSSTSSPRQKRSRSAGDAHRAESKEKTSTQTPVAAPVPRLHLCPGQSMWVMTPTGLVQLGQAPPQGLEMAVINTVPPSPGISLNQYTAPSPVQLATRGLRPIAPKLSSVPVPITLPNQPHPLPEPPICNPKPLALPSVQPSDLDHGHYSLPFCPPLSSTNFSPRGTVRVDAPQSRPLRKEVLEIDPSLMFLEPPAAINDWLSGSGGVVIPGMSLSLPYLPPFVSNLSTLSGLLCAKKSLTRSSLQLVREGNKSRWPQTNSKPDSSTKTGYNEPPPQPPPDLPDSTSDITPAEKQPASSAAAPVSSDHLQQQEKNEEEEEEELVAAVRQLVAERFSNNPAYQLLKARFLSCFTLPALLATMPPVPKAETYQTNQEEEREEEVEEEGEEEVELRKIKEMAKLRRAEKSLQLLCDSSGASASHFSGITDVIRPTSDQT</sequence>
<dbReference type="PANTHER" id="PTHR46621">
    <property type="entry name" value="SNRNA-ACTIVATING PROTEIN COMPLEX SUBUNIT 4"/>
    <property type="match status" value="1"/>
</dbReference>
<dbReference type="Proteomes" id="UP000005207">
    <property type="component" value="Linkage group LG12"/>
</dbReference>
<evidence type="ECO:0000256" key="5">
    <source>
        <dbReference type="SAM" id="Coils"/>
    </source>
</evidence>
<feature type="coiled-coil region" evidence="5">
    <location>
        <begin position="302"/>
        <end position="336"/>
    </location>
</feature>
<evidence type="ECO:0000256" key="2">
    <source>
        <dbReference type="ARBA" id="ARBA00023125"/>
    </source>
</evidence>
<feature type="compositionally biased region" description="Basic and acidic residues" evidence="6">
    <location>
        <begin position="1284"/>
        <end position="1294"/>
    </location>
</feature>
<dbReference type="InterPro" id="IPR009057">
    <property type="entry name" value="Homeodomain-like_sf"/>
</dbReference>
<feature type="compositionally biased region" description="Polar residues" evidence="6">
    <location>
        <begin position="1190"/>
        <end position="1201"/>
    </location>
</feature>
<feature type="compositionally biased region" description="Basic and acidic residues" evidence="6">
    <location>
        <begin position="1247"/>
        <end position="1262"/>
    </location>
</feature>
<feature type="domain" description="HTH myb-type" evidence="9">
    <location>
        <begin position="370"/>
        <end position="426"/>
    </location>
</feature>
<dbReference type="GO" id="GO:0000978">
    <property type="term" value="F:RNA polymerase II cis-regulatory region sequence-specific DNA binding"/>
    <property type="evidence" value="ECO:0007669"/>
    <property type="project" value="TreeGrafter"/>
</dbReference>
<feature type="compositionally biased region" description="Polar residues" evidence="6">
    <location>
        <begin position="1552"/>
        <end position="1567"/>
    </location>
</feature>
<feature type="compositionally biased region" description="Basic and acidic residues" evidence="6">
    <location>
        <begin position="1312"/>
        <end position="1325"/>
    </location>
</feature>
<dbReference type="PROSITE" id="PS51293">
    <property type="entry name" value="SANT"/>
    <property type="match status" value="1"/>
</dbReference>
<dbReference type="InterPro" id="IPR051575">
    <property type="entry name" value="Myb-like_DNA-bd"/>
</dbReference>
<feature type="region of interest" description="Disordered" evidence="6">
    <location>
        <begin position="190"/>
        <end position="213"/>
    </location>
</feature>
<feature type="domain" description="Myb-like" evidence="7">
    <location>
        <begin position="423"/>
        <end position="477"/>
    </location>
</feature>
<feature type="region of interest" description="Disordered" evidence="6">
    <location>
        <begin position="1144"/>
        <end position="1177"/>
    </location>
</feature>
<dbReference type="InterPro" id="IPR001005">
    <property type="entry name" value="SANT/Myb"/>
</dbReference>
<feature type="domain" description="SANT" evidence="8">
    <location>
        <begin position="486"/>
        <end position="533"/>
    </location>
</feature>
<keyword evidence="2" id="KW-0238">DNA-binding</keyword>
<dbReference type="GO" id="GO:0001006">
    <property type="term" value="F:RNA polymerase III type 3 promoter sequence-specific DNA binding"/>
    <property type="evidence" value="ECO:0007669"/>
    <property type="project" value="TreeGrafter"/>
</dbReference>
<evidence type="ECO:0000313" key="11">
    <source>
        <dbReference type="Proteomes" id="UP000005207"/>
    </source>
</evidence>
<feature type="compositionally biased region" description="Low complexity" evidence="6">
    <location>
        <begin position="1580"/>
        <end position="1603"/>
    </location>
</feature>
<evidence type="ECO:0008006" key="12">
    <source>
        <dbReference type="Google" id="ProtNLM"/>
    </source>
</evidence>
<dbReference type="InterPro" id="IPR017884">
    <property type="entry name" value="SANT_dom"/>
</dbReference>
<feature type="region of interest" description="Disordered" evidence="6">
    <location>
        <begin position="1040"/>
        <end position="1106"/>
    </location>
</feature>
<dbReference type="GO" id="GO:0042795">
    <property type="term" value="P:snRNA transcription by RNA polymerase II"/>
    <property type="evidence" value="ECO:0007669"/>
    <property type="project" value="TreeGrafter"/>
</dbReference>
<keyword evidence="11" id="KW-1185">Reference proteome</keyword>
<dbReference type="Gene3D" id="1.10.10.60">
    <property type="entry name" value="Homeodomain-like"/>
    <property type="match status" value="4"/>
</dbReference>
<name>A0A669EXK4_ORENI</name>